<dbReference type="GO" id="GO:0005886">
    <property type="term" value="C:plasma membrane"/>
    <property type="evidence" value="ECO:0007669"/>
    <property type="project" value="UniProtKB-SubCell"/>
</dbReference>
<evidence type="ECO:0000313" key="9">
    <source>
        <dbReference type="Proteomes" id="UP000033500"/>
    </source>
</evidence>
<feature type="domain" description="Cardiolipin synthase N-terminal" evidence="7">
    <location>
        <begin position="14"/>
        <end position="58"/>
    </location>
</feature>
<keyword evidence="5 6" id="KW-0472">Membrane</keyword>
<evidence type="ECO:0000313" key="8">
    <source>
        <dbReference type="EMBL" id="KJZ36417.1"/>
    </source>
</evidence>
<feature type="transmembrane region" description="Helical" evidence="6">
    <location>
        <begin position="35"/>
        <end position="56"/>
    </location>
</feature>
<evidence type="ECO:0000256" key="6">
    <source>
        <dbReference type="SAM" id="Phobius"/>
    </source>
</evidence>
<keyword evidence="3 6" id="KW-0812">Transmembrane</keyword>
<protein>
    <recommendedName>
        <fullName evidence="7">Cardiolipin synthase N-terminal domain-containing protein</fullName>
    </recommendedName>
</protein>
<keyword evidence="4 6" id="KW-1133">Transmembrane helix</keyword>
<dbReference type="Proteomes" id="UP000033500">
    <property type="component" value="Unassembled WGS sequence"/>
</dbReference>
<evidence type="ECO:0000256" key="5">
    <source>
        <dbReference type="ARBA" id="ARBA00023136"/>
    </source>
</evidence>
<evidence type="ECO:0000256" key="2">
    <source>
        <dbReference type="ARBA" id="ARBA00022475"/>
    </source>
</evidence>
<comment type="subcellular location">
    <subcellularLocation>
        <location evidence="1">Cell membrane</location>
        <topology evidence="1">Multi-pass membrane protein</topology>
    </subcellularLocation>
</comment>
<dbReference type="Pfam" id="PF13396">
    <property type="entry name" value="PLDc_N"/>
    <property type="match status" value="1"/>
</dbReference>
<name>A0A0F4SZ55_PSEFL</name>
<dbReference type="PATRIC" id="fig|294.131.peg.4422"/>
<reference evidence="8 9" key="1">
    <citation type="submission" date="2015-03" db="EMBL/GenBank/DDBJ databases">
        <title>Comparative genomics of Pseudomonas insights into diversity of traits involved in vanlence and defense.</title>
        <authorList>
            <person name="Qin Y."/>
        </authorList>
    </citation>
    <scope>NUCLEOTIDE SEQUENCE [LARGE SCALE GENOMIC DNA]</scope>
    <source>
        <strain evidence="8 9">C3</strain>
    </source>
</reference>
<evidence type="ECO:0000256" key="4">
    <source>
        <dbReference type="ARBA" id="ARBA00022989"/>
    </source>
</evidence>
<evidence type="ECO:0000256" key="1">
    <source>
        <dbReference type="ARBA" id="ARBA00004651"/>
    </source>
</evidence>
<dbReference type="EMBL" id="LACD01000035">
    <property type="protein sequence ID" value="KJZ36417.1"/>
    <property type="molecule type" value="Genomic_DNA"/>
</dbReference>
<dbReference type="RefSeq" id="WP_046049301.1">
    <property type="nucleotide sequence ID" value="NZ_LACD01000035.1"/>
</dbReference>
<comment type="caution">
    <text evidence="8">The sequence shown here is derived from an EMBL/GenBank/DDBJ whole genome shotgun (WGS) entry which is preliminary data.</text>
</comment>
<keyword evidence="2" id="KW-1003">Cell membrane</keyword>
<proteinExistence type="predicted"/>
<dbReference type="AlphaFoldDB" id="A0A0F4SZ55"/>
<feature type="transmembrane region" description="Helical" evidence="6">
    <location>
        <begin position="6"/>
        <end position="23"/>
    </location>
</feature>
<accession>A0A0F4SZ55</accession>
<evidence type="ECO:0000259" key="7">
    <source>
        <dbReference type="Pfam" id="PF13396"/>
    </source>
</evidence>
<dbReference type="InterPro" id="IPR027379">
    <property type="entry name" value="CLS_N"/>
</dbReference>
<sequence>MQTETIWIVLAAILVLVELWAINKVRKAEGKSSNKLVWMVVIVFVPLFGLIAWALAGPKHTDHNPHTPQARQ</sequence>
<gene>
    <name evidence="8" type="ORF">VC34_26970</name>
</gene>
<organism evidence="8 9">
    <name type="scientific">Pseudomonas fluorescens</name>
    <dbReference type="NCBI Taxonomy" id="294"/>
    <lineage>
        <taxon>Bacteria</taxon>
        <taxon>Pseudomonadati</taxon>
        <taxon>Pseudomonadota</taxon>
        <taxon>Gammaproteobacteria</taxon>
        <taxon>Pseudomonadales</taxon>
        <taxon>Pseudomonadaceae</taxon>
        <taxon>Pseudomonas</taxon>
    </lineage>
</organism>
<evidence type="ECO:0000256" key="3">
    <source>
        <dbReference type="ARBA" id="ARBA00022692"/>
    </source>
</evidence>